<evidence type="ECO:0000259" key="6">
    <source>
        <dbReference type="Pfam" id="PF25320"/>
    </source>
</evidence>
<dbReference type="Proteomes" id="UP001497522">
    <property type="component" value="Chromosome 2"/>
</dbReference>
<evidence type="ECO:0000259" key="5">
    <source>
        <dbReference type="Pfam" id="PF10193"/>
    </source>
</evidence>
<feature type="domain" description="TELO2 ARM repeat" evidence="6">
    <location>
        <begin position="328"/>
        <end position="581"/>
    </location>
</feature>
<reference evidence="7 8" key="1">
    <citation type="submission" date="2024-03" db="EMBL/GenBank/DDBJ databases">
        <authorList>
            <consortium name="ELIXIR-Norway"/>
            <consortium name="Elixir Norway"/>
        </authorList>
    </citation>
    <scope>NUCLEOTIDE SEQUENCE [LARGE SCALE GENOMIC DNA]</scope>
</reference>
<comment type="similarity">
    <text evidence="2">Belongs to the TEL2 family.</text>
</comment>
<dbReference type="EMBL" id="OZ023703">
    <property type="protein sequence ID" value="CAK9871946.1"/>
    <property type="molecule type" value="Genomic_DNA"/>
</dbReference>
<dbReference type="InterPro" id="IPR051970">
    <property type="entry name" value="TEL2_Regulation"/>
</dbReference>
<evidence type="ECO:0008006" key="9">
    <source>
        <dbReference type="Google" id="ProtNLM"/>
    </source>
</evidence>
<dbReference type="PANTHER" id="PTHR15830:SF10">
    <property type="entry name" value="TELOMERE LENGTH REGULATION PROTEIN TEL2 HOMOLOG"/>
    <property type="match status" value="1"/>
</dbReference>
<name>A0ABP1B9L6_9BRYO</name>
<dbReference type="PANTHER" id="PTHR15830">
    <property type="entry name" value="TELOMERE LENGTH REGULATION PROTEIN TEL2 FAMILY MEMBER"/>
    <property type="match status" value="1"/>
</dbReference>
<dbReference type="SUPFAM" id="SSF48371">
    <property type="entry name" value="ARM repeat"/>
    <property type="match status" value="1"/>
</dbReference>
<organism evidence="7 8">
    <name type="scientific">Sphagnum jensenii</name>
    <dbReference type="NCBI Taxonomy" id="128206"/>
    <lineage>
        <taxon>Eukaryota</taxon>
        <taxon>Viridiplantae</taxon>
        <taxon>Streptophyta</taxon>
        <taxon>Embryophyta</taxon>
        <taxon>Bryophyta</taxon>
        <taxon>Sphagnophytina</taxon>
        <taxon>Sphagnopsida</taxon>
        <taxon>Sphagnales</taxon>
        <taxon>Sphagnaceae</taxon>
        <taxon>Sphagnum</taxon>
    </lineage>
</organism>
<keyword evidence="8" id="KW-1185">Reference proteome</keyword>
<evidence type="ECO:0000256" key="3">
    <source>
        <dbReference type="ARBA" id="ARBA00022490"/>
    </source>
</evidence>
<dbReference type="InterPro" id="IPR016024">
    <property type="entry name" value="ARM-type_fold"/>
</dbReference>
<proteinExistence type="inferred from homology"/>
<feature type="domain" description="Telomere length regulation protein conserved" evidence="5">
    <location>
        <begin position="714"/>
        <end position="825"/>
    </location>
</feature>
<evidence type="ECO:0000256" key="4">
    <source>
        <dbReference type="SAM" id="MobiDB-lite"/>
    </source>
</evidence>
<gene>
    <name evidence="7" type="ORF">CSSPJE1EN2_LOCUS14543</name>
</gene>
<comment type="subcellular location">
    <subcellularLocation>
        <location evidence="1">Cytoplasm</location>
    </subcellularLocation>
</comment>
<dbReference type="Gene3D" id="1.25.40.720">
    <property type="entry name" value="Telomere length regulation protein 2, C-terminal domain"/>
    <property type="match status" value="1"/>
</dbReference>
<feature type="region of interest" description="Disordered" evidence="4">
    <location>
        <begin position="616"/>
        <end position="707"/>
    </location>
</feature>
<dbReference type="InterPro" id="IPR038528">
    <property type="entry name" value="TEL2_C_sf"/>
</dbReference>
<evidence type="ECO:0000256" key="2">
    <source>
        <dbReference type="ARBA" id="ARBA00006133"/>
    </source>
</evidence>
<accession>A0ABP1B9L6</accession>
<protein>
    <recommendedName>
        <fullName evidence="9">Telomere length regulation protein conserved domain-containing protein</fullName>
    </recommendedName>
</protein>
<keyword evidence="3" id="KW-0963">Cytoplasm</keyword>
<dbReference type="InterPro" id="IPR057348">
    <property type="entry name" value="TELO2_ARM"/>
</dbReference>
<evidence type="ECO:0000313" key="7">
    <source>
        <dbReference type="EMBL" id="CAK9871946.1"/>
    </source>
</evidence>
<feature type="compositionally biased region" description="Basic and acidic residues" evidence="4">
    <location>
        <begin position="616"/>
        <end position="639"/>
    </location>
</feature>
<dbReference type="Pfam" id="PF25320">
    <property type="entry name" value="TELO2_ARM"/>
    <property type="match status" value="1"/>
</dbReference>
<evidence type="ECO:0000313" key="8">
    <source>
        <dbReference type="Proteomes" id="UP001497522"/>
    </source>
</evidence>
<sequence length="1124" mass="123504">MALSNPMNPSPRRGEQEEEEASAAAAGGDEPPAAAAAAAASPQRVSSSKKSLESLLADLLIAMGATIAAASHATPVLSSLYSLASLLWVVPIPAPKAATCRRQASEAATIEGGDVYEATKSALYEGSLFTTLAKLLLHQVAPDWLACFPSGAPRWLFDEFFLQAPVTEALFELAPSLSSDHLRVEDTEDELDGSAVVLLEMCLIEKEGVKEMALAFGRHSQALRLTEGKQTQGWSNNRRKIGQATWLQMDKQIAQLLASIPDRAGFKAASSLQSPSFFQLIVKQLVAAIEEHQEEMRLQSMTLEEASADGLYTFSGEVIVKLCRRGHADVVASVLVPKLFQQVLHNFGNFGREVSEGEKDTPHLTWESIKHISERSYWAAVTVAIKDSHAMEKWVEALLRDMADKPIDDLQAYCILLTLFSDLLSQHIMIRMVFIEKCLFSKILPTRCLKWVLDFAVLQSPPSTVDMQNTSKKREKHLEVDVVQRLAHVWSSNKFIRSAPILKQAYLTAAVGMCVRAMDKEDMEHCDNLMKSLLEGVSYRLESPLPQVRQMAKRVALAFSLVLNPANPLFLDDGDEIGDLDDWDGLHLIANRSQTIKPLEQPGVAAITSSVLDGSKFTDDNPSKSHVDPSLKAADVDKHERRRQIRERRERMALEEDDPDAVVNLGEDSFNDSAWLDEHGGDGTGSDSGSEEGSPLRPYDMSDDDSELERRKLPLHLSDCITSLRKGDDPNAVENALQVAEQLVRAMPEELDNAAADLSSALVHVRCSTVEGEEDTVEDKRHGALVALLASSPLASVGVLTRELYSPHVDVSQRLLILNVMADGARELAGTRDQSSGTRGQFQQRGLVTELLGASHHNAWYEPGRQQNLKGSGPWVEVPALMPGTSMVSWAHRYERELPARKGDHKLGKVTRKWAPRSMQLRKERWQQQMGTGSAQAGLEAGKNRFAPVAMAFMLPIMRDHDKKTHGVDLLGPDFIVLGKLVHTLGVFMECLLLQPEAAVLGVALLDLLRSRGISKHEEAYVRRAALYAASQVIQALHPSQVASAVAGGDETIAKGLDWIREWALGIAENDVDSETSTMAIACIEMHSEMVLQAMRAIQSLPSKRQSQISIHTESSQGPLIFPF</sequence>
<dbReference type="InterPro" id="IPR019337">
    <property type="entry name" value="Telomere_length_regulation_dom"/>
</dbReference>
<evidence type="ECO:0000256" key="1">
    <source>
        <dbReference type="ARBA" id="ARBA00004496"/>
    </source>
</evidence>
<feature type="compositionally biased region" description="Low complexity" evidence="4">
    <location>
        <begin position="22"/>
        <end position="42"/>
    </location>
</feature>
<feature type="region of interest" description="Disordered" evidence="4">
    <location>
        <begin position="1"/>
        <end position="42"/>
    </location>
</feature>
<dbReference type="Pfam" id="PF10193">
    <property type="entry name" value="Telomere_reg-2"/>
    <property type="match status" value="1"/>
</dbReference>